<name>A5C3K8_VITVI</name>
<dbReference type="AlphaFoldDB" id="A5C3K8"/>
<accession>A5C3K8</accession>
<organism evidence="1">
    <name type="scientific">Vitis vinifera</name>
    <name type="common">Grape</name>
    <dbReference type="NCBI Taxonomy" id="29760"/>
    <lineage>
        <taxon>Eukaryota</taxon>
        <taxon>Viridiplantae</taxon>
        <taxon>Streptophyta</taxon>
        <taxon>Embryophyta</taxon>
        <taxon>Tracheophyta</taxon>
        <taxon>Spermatophyta</taxon>
        <taxon>Magnoliopsida</taxon>
        <taxon>eudicotyledons</taxon>
        <taxon>Gunneridae</taxon>
        <taxon>Pentapetalae</taxon>
        <taxon>rosids</taxon>
        <taxon>Vitales</taxon>
        <taxon>Vitaceae</taxon>
        <taxon>Viteae</taxon>
        <taxon>Vitis</taxon>
    </lineage>
</organism>
<reference evidence="1" key="1">
    <citation type="journal article" date="2007" name="PLoS ONE">
        <title>The first genome sequence of an elite grapevine cultivar (Pinot noir Vitis vinifera L.): coping with a highly heterozygous genome.</title>
        <authorList>
            <person name="Velasco R."/>
            <person name="Zharkikh A."/>
            <person name="Troggio M."/>
            <person name="Cartwright D.A."/>
            <person name="Cestaro A."/>
            <person name="Pruss D."/>
            <person name="Pindo M."/>
            <person name="FitzGerald L.M."/>
            <person name="Vezzulli S."/>
            <person name="Reid J."/>
            <person name="Malacarne G."/>
            <person name="Iliev D."/>
            <person name="Coppola G."/>
            <person name="Wardell B."/>
            <person name="Micheletti D."/>
            <person name="Macalma T."/>
            <person name="Facci M."/>
            <person name="Mitchell J.T."/>
            <person name="Perazzolli M."/>
            <person name="Eldredge G."/>
            <person name="Gatto P."/>
            <person name="Oyzerski R."/>
            <person name="Moretto M."/>
            <person name="Gutin N."/>
            <person name="Stefanini M."/>
            <person name="Chen Y."/>
            <person name="Segala C."/>
            <person name="Davenport C."/>
            <person name="Dematte L."/>
            <person name="Mraz A."/>
            <person name="Battilana J."/>
            <person name="Stormo K."/>
            <person name="Costa F."/>
            <person name="Tao Q."/>
            <person name="Si-Ammour A."/>
            <person name="Harkins T."/>
            <person name="Lackey A."/>
            <person name="Perbost C."/>
            <person name="Taillon B."/>
            <person name="Stella A."/>
            <person name="Solovyev V."/>
            <person name="Fawcett J.A."/>
            <person name="Sterck L."/>
            <person name="Vandepoele K."/>
            <person name="Grando S.M."/>
            <person name="Toppo S."/>
            <person name="Moser C."/>
            <person name="Lanchbury J."/>
            <person name="Bogden R."/>
            <person name="Skolnick M."/>
            <person name="Sgaramella V."/>
            <person name="Bhatnagar S.K."/>
            <person name="Fontana P."/>
            <person name="Gutin A."/>
            <person name="Van de Peer Y."/>
            <person name="Salamini F."/>
            <person name="Viola R."/>
        </authorList>
    </citation>
    <scope>NUCLEOTIDE SEQUENCE</scope>
</reference>
<dbReference type="EMBL" id="AM480970">
    <property type="protein sequence ID" value="CAN66321.1"/>
    <property type="molecule type" value="Genomic_DNA"/>
</dbReference>
<gene>
    <name evidence="1" type="ORF">VITISV_007382</name>
</gene>
<sequence>MAEDDCDHPSLINDSSRVVPTSDFLLVCGDASGEGRRSSVVEVGFAEIGSKASDGGVIGSRQHAAAEPEVPRHGGICSVYVGLSSRSFAVRLAVAFSGTGCAAGFDSHRGFMEGCLRRRMWIRCGNLKKHQSLFPFQLKLQ</sequence>
<evidence type="ECO:0000313" key="1">
    <source>
        <dbReference type="EMBL" id="CAN66321.1"/>
    </source>
</evidence>
<protein>
    <submittedName>
        <fullName evidence="1">Uncharacterized protein</fullName>
    </submittedName>
</protein>
<proteinExistence type="predicted"/>